<feature type="domain" description="Aminoglycoside phosphotransferase" evidence="1">
    <location>
        <begin position="27"/>
        <end position="156"/>
    </location>
</feature>
<dbReference type="EMBL" id="UOGB01000281">
    <property type="protein sequence ID" value="VAX23807.1"/>
    <property type="molecule type" value="Genomic_DNA"/>
</dbReference>
<sequence length="353" mass="40085">MNLLSTEPDDIKSTFSSILSRDVISSTRIGKGKNSRVFHVVTDDRSEYVAKLYFDSAIDQVERMGLEFDTLKFLSANGVSRAPSPIAIDYDRNVAMYEYIEGDEIPGDSVTESDITVLVDFIVELKRLTKVNWPRVFPPAREASFSHYSLIENIERRIALLKQAPGSGDAHESMQAFLSMDLIPILKDFVSLSLSEAKASGVTTSGALPEIYRTYSPSDVGFHNAIRRDNNEIVFLDFEYFGWDDPAKTISDILLHPTMSLSRPMQECCYKKMLEAFANDKTLGARVRMVYSLYGIKWCTILLNEFLPENLKRRQFADISQRDVGDILLIQLRKSKAMLSKIKSEFQEIDILR</sequence>
<dbReference type="InterPro" id="IPR002575">
    <property type="entry name" value="Aminoglycoside_PTrfase"/>
</dbReference>
<name>A0A3B1D4Z4_9ZZZZ</name>
<gene>
    <name evidence="2" type="ORF">MNBD_NITROSPINAE03-90</name>
</gene>
<dbReference type="AlphaFoldDB" id="A0A3B1D4Z4"/>
<accession>A0A3B1D4Z4</accession>
<proteinExistence type="predicted"/>
<dbReference type="InterPro" id="IPR011009">
    <property type="entry name" value="Kinase-like_dom_sf"/>
</dbReference>
<protein>
    <recommendedName>
        <fullName evidence="1">Aminoglycoside phosphotransferase domain-containing protein</fullName>
    </recommendedName>
</protein>
<evidence type="ECO:0000313" key="2">
    <source>
        <dbReference type="EMBL" id="VAX23807.1"/>
    </source>
</evidence>
<dbReference type="Pfam" id="PF01636">
    <property type="entry name" value="APH"/>
    <property type="match status" value="1"/>
</dbReference>
<reference evidence="2" key="1">
    <citation type="submission" date="2018-06" db="EMBL/GenBank/DDBJ databases">
        <authorList>
            <person name="Zhirakovskaya E."/>
        </authorList>
    </citation>
    <scope>NUCLEOTIDE SEQUENCE</scope>
</reference>
<organism evidence="2">
    <name type="scientific">hydrothermal vent metagenome</name>
    <dbReference type="NCBI Taxonomy" id="652676"/>
    <lineage>
        <taxon>unclassified sequences</taxon>
        <taxon>metagenomes</taxon>
        <taxon>ecological metagenomes</taxon>
    </lineage>
</organism>
<dbReference type="SUPFAM" id="SSF56112">
    <property type="entry name" value="Protein kinase-like (PK-like)"/>
    <property type="match status" value="1"/>
</dbReference>
<evidence type="ECO:0000259" key="1">
    <source>
        <dbReference type="Pfam" id="PF01636"/>
    </source>
</evidence>